<dbReference type="EMBL" id="CADCTW010000089">
    <property type="protein sequence ID" value="CAA9318868.1"/>
    <property type="molecule type" value="Genomic_DNA"/>
</dbReference>
<feature type="compositionally biased region" description="Gly residues" evidence="1">
    <location>
        <begin position="119"/>
        <end position="130"/>
    </location>
</feature>
<feature type="compositionally biased region" description="Basic and acidic residues" evidence="1">
    <location>
        <begin position="145"/>
        <end position="169"/>
    </location>
</feature>
<feature type="compositionally biased region" description="Low complexity" evidence="1">
    <location>
        <begin position="99"/>
        <end position="112"/>
    </location>
</feature>
<feature type="compositionally biased region" description="Low complexity" evidence="1">
    <location>
        <begin position="1"/>
        <end position="17"/>
    </location>
</feature>
<sequence length="322" mass="34313">AAAAPSSYPPARGAAARARARDAGRLPEEGGRRQVHGGLLADGTRQPLAHGADEEPARRGAEARLRAGGHRRAGPDGEAGGRRGGPDRAARGRDPPGPARVRGAGARAAGGARRQHPRGPGGPRGGGDGGRGLRDLPGLQLRGAGEARGRVAGEGDGRQRGDRGADRHPRLLRGRRPRQGLPRGDRAAPWDEDPGLADGRVLPRQRAAGDAEHRAVARPPDHGRIRPQRRDGSRRHPGTEGLGPQTGRRRQDRLHRRPARGPRSDPARRAGRHRGEQPPLRPHRLRNHRADPQGPAGPDQEADHRPLLRPEQRGAVCRGCVL</sequence>
<feature type="non-terminal residue" evidence="2">
    <location>
        <position position="1"/>
    </location>
</feature>
<evidence type="ECO:0000256" key="1">
    <source>
        <dbReference type="SAM" id="MobiDB-lite"/>
    </source>
</evidence>
<name>A0A6J4L0E3_9BACT</name>
<feature type="compositionally biased region" description="Basic and acidic residues" evidence="1">
    <location>
        <begin position="19"/>
        <end position="32"/>
    </location>
</feature>
<proteinExistence type="predicted"/>
<feature type="non-terminal residue" evidence="2">
    <location>
        <position position="322"/>
    </location>
</feature>
<feature type="compositionally biased region" description="Basic and acidic residues" evidence="1">
    <location>
        <begin position="73"/>
        <end position="94"/>
    </location>
</feature>
<organism evidence="2">
    <name type="scientific">uncultured Gemmatimonadota bacterium</name>
    <dbReference type="NCBI Taxonomy" id="203437"/>
    <lineage>
        <taxon>Bacteria</taxon>
        <taxon>Pseudomonadati</taxon>
        <taxon>Gemmatimonadota</taxon>
        <taxon>environmental samples</taxon>
    </lineage>
</organism>
<feature type="compositionally biased region" description="Low complexity" evidence="1">
    <location>
        <begin position="135"/>
        <end position="144"/>
    </location>
</feature>
<feature type="region of interest" description="Disordered" evidence="1">
    <location>
        <begin position="1"/>
        <end position="322"/>
    </location>
</feature>
<evidence type="ECO:0000313" key="2">
    <source>
        <dbReference type="EMBL" id="CAA9318868.1"/>
    </source>
</evidence>
<gene>
    <name evidence="2" type="ORF">AVDCRST_MAG68-2827</name>
</gene>
<dbReference type="AlphaFoldDB" id="A0A6J4L0E3"/>
<feature type="compositionally biased region" description="Basic and acidic residues" evidence="1">
    <location>
        <begin position="301"/>
        <end position="312"/>
    </location>
</feature>
<reference evidence="2" key="1">
    <citation type="submission" date="2020-02" db="EMBL/GenBank/DDBJ databases">
        <authorList>
            <person name="Meier V. D."/>
        </authorList>
    </citation>
    <scope>NUCLEOTIDE SEQUENCE</scope>
    <source>
        <strain evidence="2">AVDCRST_MAG68</strain>
    </source>
</reference>
<feature type="compositionally biased region" description="Basic and acidic residues" evidence="1">
    <location>
        <begin position="51"/>
        <end position="65"/>
    </location>
</feature>
<feature type="compositionally biased region" description="Basic residues" evidence="1">
    <location>
        <begin position="247"/>
        <end position="260"/>
    </location>
</feature>
<protein>
    <submittedName>
        <fullName evidence="2">Ribose ABC transport system, periplasmic ribose-binding protein RbsB</fullName>
    </submittedName>
</protein>
<feature type="compositionally biased region" description="Basic and acidic residues" evidence="1">
    <location>
        <begin position="207"/>
        <end position="231"/>
    </location>
</feature>
<feature type="compositionally biased region" description="Basic and acidic residues" evidence="1">
    <location>
        <begin position="262"/>
        <end position="276"/>
    </location>
</feature>
<accession>A0A6J4L0E3</accession>